<feature type="compositionally biased region" description="Low complexity" evidence="1">
    <location>
        <begin position="74"/>
        <end position="84"/>
    </location>
</feature>
<name>A0A212CXH8_CEREH</name>
<evidence type="ECO:0000313" key="3">
    <source>
        <dbReference type="Proteomes" id="UP000242450"/>
    </source>
</evidence>
<sequence>MKHLGLPTSGYEDVANLTASDVMNRVNLGYLQDEMNDHQNTLSYVLINPPPDTRLEPNDIVYLIRSDPLAHVASSSQSRKSSCSNKLASCNPETRDETQL</sequence>
<dbReference type="Proteomes" id="UP000242450">
    <property type="component" value="Chromosome 11"/>
</dbReference>
<accession>A0A212CXH8</accession>
<evidence type="ECO:0000313" key="2">
    <source>
        <dbReference type="EMBL" id="OWK10690.1"/>
    </source>
</evidence>
<reference evidence="2 3" key="1">
    <citation type="journal article" date="2018" name="Mol. Genet. Genomics">
        <title>The red deer Cervus elaphus genome CerEla1.0: sequencing, annotating, genes, and chromosomes.</title>
        <authorList>
            <person name="Bana N.A."/>
            <person name="Nyiri A."/>
            <person name="Nagy J."/>
            <person name="Frank K."/>
            <person name="Nagy T."/>
            <person name="Steger V."/>
            <person name="Schiller M."/>
            <person name="Lakatos P."/>
            <person name="Sugar L."/>
            <person name="Horn P."/>
            <person name="Barta E."/>
            <person name="Orosz L."/>
        </authorList>
    </citation>
    <scope>NUCLEOTIDE SEQUENCE [LARGE SCALE GENOMIC DNA]</scope>
    <source>
        <strain evidence="2">Hungarian</strain>
    </source>
</reference>
<comment type="caution">
    <text evidence="2">The sequence shown here is derived from an EMBL/GenBank/DDBJ whole genome shotgun (WGS) entry which is preliminary data.</text>
</comment>
<gene>
    <name evidence="2" type="ORF">Celaphus_00005098</name>
</gene>
<organism evidence="2 3">
    <name type="scientific">Cervus elaphus hippelaphus</name>
    <name type="common">European red deer</name>
    <dbReference type="NCBI Taxonomy" id="46360"/>
    <lineage>
        <taxon>Eukaryota</taxon>
        <taxon>Metazoa</taxon>
        <taxon>Chordata</taxon>
        <taxon>Craniata</taxon>
        <taxon>Vertebrata</taxon>
        <taxon>Euteleostomi</taxon>
        <taxon>Mammalia</taxon>
        <taxon>Eutheria</taxon>
        <taxon>Laurasiatheria</taxon>
        <taxon>Artiodactyla</taxon>
        <taxon>Ruminantia</taxon>
        <taxon>Pecora</taxon>
        <taxon>Cervidae</taxon>
        <taxon>Cervinae</taxon>
        <taxon>Cervus</taxon>
    </lineage>
</organism>
<dbReference type="AlphaFoldDB" id="A0A212CXH8"/>
<dbReference type="OrthoDB" id="257992at2759"/>
<evidence type="ECO:0000256" key="1">
    <source>
        <dbReference type="SAM" id="MobiDB-lite"/>
    </source>
</evidence>
<keyword evidence="3" id="KW-1185">Reference proteome</keyword>
<dbReference type="EMBL" id="MKHE01000011">
    <property type="protein sequence ID" value="OWK10690.1"/>
    <property type="molecule type" value="Genomic_DNA"/>
</dbReference>
<protein>
    <submittedName>
        <fullName evidence="2">Uncharacterized protein</fullName>
    </submittedName>
</protein>
<proteinExistence type="predicted"/>
<feature type="region of interest" description="Disordered" evidence="1">
    <location>
        <begin position="73"/>
        <end position="100"/>
    </location>
</feature>